<sequence length="46" mass="5245">MAVKKWLGHGLTDCIKCGWHEENYLTVQVKARKHAQKTGHKVSVDL</sequence>
<reference evidence="1" key="1">
    <citation type="journal article" date="2015" name="Nature">
        <title>Complex archaea that bridge the gap between prokaryotes and eukaryotes.</title>
        <authorList>
            <person name="Spang A."/>
            <person name="Saw J.H."/>
            <person name="Jorgensen S.L."/>
            <person name="Zaremba-Niedzwiedzka K."/>
            <person name="Martijn J."/>
            <person name="Lind A.E."/>
            <person name="van Eijk R."/>
            <person name="Schleper C."/>
            <person name="Guy L."/>
            <person name="Ettema T.J."/>
        </authorList>
    </citation>
    <scope>NUCLEOTIDE SEQUENCE</scope>
</reference>
<comment type="caution">
    <text evidence="1">The sequence shown here is derived from an EMBL/GenBank/DDBJ whole genome shotgun (WGS) entry which is preliminary data.</text>
</comment>
<dbReference type="AlphaFoldDB" id="A0A0F8XFW1"/>
<proteinExistence type="predicted"/>
<feature type="non-terminal residue" evidence="1">
    <location>
        <position position="46"/>
    </location>
</feature>
<gene>
    <name evidence="1" type="ORF">LCGC14_2948040</name>
</gene>
<dbReference type="EMBL" id="LAZR01059317">
    <property type="protein sequence ID" value="KKK68042.1"/>
    <property type="molecule type" value="Genomic_DNA"/>
</dbReference>
<name>A0A0F8XFW1_9ZZZZ</name>
<organism evidence="1">
    <name type="scientific">marine sediment metagenome</name>
    <dbReference type="NCBI Taxonomy" id="412755"/>
    <lineage>
        <taxon>unclassified sequences</taxon>
        <taxon>metagenomes</taxon>
        <taxon>ecological metagenomes</taxon>
    </lineage>
</organism>
<evidence type="ECO:0000313" key="1">
    <source>
        <dbReference type="EMBL" id="KKK68042.1"/>
    </source>
</evidence>
<protein>
    <submittedName>
        <fullName evidence="1">Uncharacterized protein</fullName>
    </submittedName>
</protein>
<accession>A0A0F8XFW1</accession>